<feature type="transmembrane region" description="Helical" evidence="8">
    <location>
        <begin position="265"/>
        <end position="288"/>
    </location>
</feature>
<dbReference type="PIRSF" id="PIRSF015658">
    <property type="entry name" value="MmdB_OadB"/>
    <property type="match status" value="1"/>
</dbReference>
<keyword evidence="7" id="KW-0915">Sodium</keyword>
<dbReference type="GO" id="GO:0006814">
    <property type="term" value="P:sodium ion transport"/>
    <property type="evidence" value="ECO:0007669"/>
    <property type="project" value="UniProtKB-UniRule"/>
</dbReference>
<feature type="transmembrane region" description="Helical" evidence="8">
    <location>
        <begin position="175"/>
        <end position="198"/>
    </location>
</feature>
<evidence type="ECO:0000256" key="5">
    <source>
        <dbReference type="ARBA" id="ARBA00022989"/>
    </source>
</evidence>
<sequence length="385" mass="40616">MSGILDTLSNLVHQTAFFNLTWGNYVMIIVAFVFFYLAIKHGFEPLLLVPIAFGMLLVNIYPDIMAAPFTDASGIEHAGGLLHYFFQLDEWSILPSLIFMGVGAMTDFGPLIANPISFLLGAAAQLGIYAAYFLAILLQFNGKEAAAISIIGGADGPTSIFLCGKLGQTALMGPIAVAAYSYMSLVPIIQPPVMKLLTTEKERKIKMEQLRPVSKLEKILFPIVITVVVCLLLPSTAPLVGMLMLGNLFRESGVVKQLTETASNALMYIVVILLGTSVGATTSAEAFLNVTTLKIVALGLIAFIFGTAGGVLLGKLMCKLTHGKINPLIGSAGVSAVPMAARVSQKVGAEADPTNFLLMHAMGPNVAGVIGTAVAAGTFMAIFGV</sequence>
<reference evidence="9 10" key="1">
    <citation type="submission" date="2020-08" db="EMBL/GenBank/DDBJ databases">
        <authorList>
            <person name="Liu C."/>
            <person name="Sun Q."/>
        </authorList>
    </citation>
    <scope>NUCLEOTIDE SEQUENCE [LARGE SCALE GENOMIC DNA]</scope>
    <source>
        <strain evidence="9 10">NSJ-29</strain>
    </source>
</reference>
<evidence type="ECO:0000256" key="6">
    <source>
        <dbReference type="ARBA" id="ARBA00023136"/>
    </source>
</evidence>
<protein>
    <submittedName>
        <fullName evidence="9">Sodium ion-translocating decarboxylase subunit beta</fullName>
    </submittedName>
</protein>
<keyword evidence="4" id="KW-1278">Translocase</keyword>
<dbReference type="AlphaFoldDB" id="A0A7G9GFB4"/>
<evidence type="ECO:0000256" key="3">
    <source>
        <dbReference type="ARBA" id="ARBA00022692"/>
    </source>
</evidence>
<feature type="transmembrane region" description="Helical" evidence="8">
    <location>
        <begin position="20"/>
        <end position="39"/>
    </location>
</feature>
<dbReference type="GO" id="GO:0016829">
    <property type="term" value="F:lyase activity"/>
    <property type="evidence" value="ECO:0007669"/>
    <property type="project" value="InterPro"/>
</dbReference>
<evidence type="ECO:0000313" key="10">
    <source>
        <dbReference type="Proteomes" id="UP000515860"/>
    </source>
</evidence>
<feature type="transmembrane region" description="Helical" evidence="8">
    <location>
        <begin position="295"/>
        <end position="314"/>
    </location>
</feature>
<accession>A0A7G9GFB4</accession>
<keyword evidence="3 8" id="KW-0812">Transmembrane</keyword>
<keyword evidence="6 7" id="KW-0472">Membrane</keyword>
<proteinExistence type="predicted"/>
<keyword evidence="7" id="KW-0739">Sodium transport</keyword>
<dbReference type="NCBIfam" id="TIGR01109">
    <property type="entry name" value="Na_pump_decarbB"/>
    <property type="match status" value="1"/>
</dbReference>
<evidence type="ECO:0000256" key="1">
    <source>
        <dbReference type="ARBA" id="ARBA00004651"/>
    </source>
</evidence>
<feature type="transmembrane region" description="Helical" evidence="8">
    <location>
        <begin position="84"/>
        <end position="104"/>
    </location>
</feature>
<feature type="transmembrane region" description="Helical" evidence="8">
    <location>
        <begin position="219"/>
        <end position="245"/>
    </location>
</feature>
<gene>
    <name evidence="9" type="ORF">H9Q79_04200</name>
</gene>
<evidence type="ECO:0000256" key="4">
    <source>
        <dbReference type="ARBA" id="ARBA00022967"/>
    </source>
</evidence>
<dbReference type="KEGG" id="whj:H9Q79_04200"/>
<keyword evidence="2 7" id="KW-1003">Cell membrane</keyword>
<feature type="transmembrane region" description="Helical" evidence="8">
    <location>
        <begin position="366"/>
        <end position="384"/>
    </location>
</feature>
<dbReference type="RefSeq" id="WP_249329251.1">
    <property type="nucleotide sequence ID" value="NZ_CP060635.1"/>
</dbReference>
<dbReference type="PANTHER" id="PTHR35806">
    <property type="entry name" value="OXALOACETATE DECARBOXYLASE BETA CHAIN 2"/>
    <property type="match status" value="1"/>
</dbReference>
<keyword evidence="10" id="KW-1185">Reference proteome</keyword>
<feature type="transmembrane region" description="Helical" evidence="8">
    <location>
        <begin position="46"/>
        <end position="64"/>
    </location>
</feature>
<feature type="transmembrane region" description="Helical" evidence="8">
    <location>
        <begin position="116"/>
        <end position="138"/>
    </location>
</feature>
<evidence type="ECO:0000256" key="7">
    <source>
        <dbReference type="PIRNR" id="PIRNR015658"/>
    </source>
</evidence>
<keyword evidence="7" id="KW-0406">Ion transport</keyword>
<keyword evidence="5 8" id="KW-1133">Transmembrane helix</keyword>
<dbReference type="Proteomes" id="UP000515860">
    <property type="component" value="Chromosome"/>
</dbReference>
<dbReference type="GO" id="GO:0005886">
    <property type="term" value="C:plasma membrane"/>
    <property type="evidence" value="ECO:0007669"/>
    <property type="project" value="UniProtKB-SubCell"/>
</dbReference>
<dbReference type="InterPro" id="IPR005661">
    <property type="entry name" value="OadB_MmdB"/>
</dbReference>
<name>A0A7G9GFB4_9FIRM</name>
<evidence type="ECO:0000256" key="2">
    <source>
        <dbReference type="ARBA" id="ARBA00022475"/>
    </source>
</evidence>
<keyword evidence="7" id="KW-0813">Transport</keyword>
<comment type="subcellular location">
    <subcellularLocation>
        <location evidence="1">Cell membrane</location>
        <topology evidence="1">Multi-pass membrane protein</topology>
    </subcellularLocation>
</comment>
<evidence type="ECO:0000313" key="9">
    <source>
        <dbReference type="EMBL" id="QNM09496.1"/>
    </source>
</evidence>
<dbReference type="EMBL" id="CP060635">
    <property type="protein sequence ID" value="QNM09496.1"/>
    <property type="molecule type" value="Genomic_DNA"/>
</dbReference>
<dbReference type="Pfam" id="PF03977">
    <property type="entry name" value="OAD_beta"/>
    <property type="match status" value="1"/>
</dbReference>
<organism evidence="9 10">
    <name type="scientific">Wansuia hejianensis</name>
    <dbReference type="NCBI Taxonomy" id="2763667"/>
    <lineage>
        <taxon>Bacteria</taxon>
        <taxon>Bacillati</taxon>
        <taxon>Bacillota</taxon>
        <taxon>Clostridia</taxon>
        <taxon>Lachnospirales</taxon>
        <taxon>Lachnospiraceae</taxon>
        <taxon>Wansuia</taxon>
    </lineage>
</organism>
<evidence type="ECO:0000256" key="8">
    <source>
        <dbReference type="SAM" id="Phobius"/>
    </source>
</evidence>
<dbReference type="PANTHER" id="PTHR35806:SF1">
    <property type="entry name" value="OXALOACETATE DECARBOXYLASE BETA CHAIN 2"/>
    <property type="match status" value="1"/>
</dbReference>